<protein>
    <submittedName>
        <fullName evidence="2">Guanine nucleotide exchange factor VAV2</fullName>
    </submittedName>
</protein>
<dbReference type="GO" id="GO:0005085">
    <property type="term" value="F:guanyl-nucleotide exchange factor activity"/>
    <property type="evidence" value="ECO:0007669"/>
    <property type="project" value="TreeGrafter"/>
</dbReference>
<dbReference type="PANTHER" id="PTHR45818:SF4">
    <property type="entry name" value="GUANINE NUCLEOTIDE EXCHANGE FACTOR VAV2"/>
    <property type="match status" value="1"/>
</dbReference>
<name>A0A3N0YP49_ANAGA</name>
<proteinExistence type="predicted"/>
<dbReference type="GO" id="GO:0005737">
    <property type="term" value="C:cytoplasm"/>
    <property type="evidence" value="ECO:0007669"/>
    <property type="project" value="TreeGrafter"/>
</dbReference>
<evidence type="ECO:0000313" key="3">
    <source>
        <dbReference type="Proteomes" id="UP000281406"/>
    </source>
</evidence>
<accession>A0A3N0YP49</accession>
<dbReference type="OrthoDB" id="5340910at2759"/>
<dbReference type="EMBL" id="RJVU01035392">
    <property type="protein sequence ID" value="ROL47508.1"/>
    <property type="molecule type" value="Genomic_DNA"/>
</dbReference>
<evidence type="ECO:0000313" key="2">
    <source>
        <dbReference type="EMBL" id="ROL47508.1"/>
    </source>
</evidence>
<dbReference type="Gene3D" id="1.10.418.10">
    <property type="entry name" value="Calponin-like domain"/>
    <property type="match status" value="1"/>
</dbReference>
<dbReference type="SUPFAM" id="SSF47576">
    <property type="entry name" value="Calponin-homology domain, CH-domain"/>
    <property type="match status" value="1"/>
</dbReference>
<keyword evidence="3" id="KW-1185">Reference proteome</keyword>
<dbReference type="PANTHER" id="PTHR45818">
    <property type="entry name" value="PROTEIN VAV"/>
    <property type="match status" value="1"/>
</dbReference>
<feature type="region of interest" description="Disordered" evidence="1">
    <location>
        <begin position="265"/>
        <end position="287"/>
    </location>
</feature>
<dbReference type="GO" id="GO:0016477">
    <property type="term" value="P:cell migration"/>
    <property type="evidence" value="ECO:0007669"/>
    <property type="project" value="TreeGrafter"/>
</dbReference>
<comment type="caution">
    <text evidence="2">The sequence shown here is derived from an EMBL/GenBank/DDBJ whole genome shotgun (WGS) entry which is preliminary data.</text>
</comment>
<dbReference type="InterPro" id="IPR036872">
    <property type="entry name" value="CH_dom_sf"/>
</dbReference>
<gene>
    <name evidence="2" type="ORF">DPX16_13223</name>
</gene>
<feature type="compositionally biased region" description="Polar residues" evidence="1">
    <location>
        <begin position="61"/>
        <end position="70"/>
    </location>
</feature>
<dbReference type="AlphaFoldDB" id="A0A3N0YP49"/>
<organism evidence="2 3">
    <name type="scientific">Anabarilius grahami</name>
    <name type="common">Kanglang fish</name>
    <name type="synonym">Barilius grahami</name>
    <dbReference type="NCBI Taxonomy" id="495550"/>
    <lineage>
        <taxon>Eukaryota</taxon>
        <taxon>Metazoa</taxon>
        <taxon>Chordata</taxon>
        <taxon>Craniata</taxon>
        <taxon>Vertebrata</taxon>
        <taxon>Euteleostomi</taxon>
        <taxon>Actinopterygii</taxon>
        <taxon>Neopterygii</taxon>
        <taxon>Teleostei</taxon>
        <taxon>Ostariophysi</taxon>
        <taxon>Cypriniformes</taxon>
        <taxon>Xenocyprididae</taxon>
        <taxon>Xenocypridinae</taxon>
        <taxon>Xenocypridinae incertae sedis</taxon>
        <taxon>Anabarilius</taxon>
    </lineage>
</organism>
<sequence length="342" mass="37577">MTIIDLADLDSLVAAMAIFPLSTKLKIYCHFQTPSFLSGSVCVAAALILLTSPWLDLLPSDESTSTSGEQQKPKRDCDPYSPPPPAFLKFFSGEVLTSVRPRKFCWRFELISLSLLSSSELCLLFLPFILLHSFLLCLDLSWAPCSSGSFLSVSETKDQSADKMPLPCLSMRGAPSHITARLGIDPFARFFLKFLCLKNIRTFLKVCHDKFGLRNSELFDPFDLFDVRDFGKSKMQSDVVQRESEGVFNVLAGLRDTLGVSPVCHGSKEESSRKSSFSPGSTSTFTSSLCCKPKGIPLTDSVRATSKTIGKWRVAIVPLQGLVVRQNAGVARGTAEFLFDAS</sequence>
<evidence type="ECO:0000256" key="1">
    <source>
        <dbReference type="SAM" id="MobiDB-lite"/>
    </source>
</evidence>
<dbReference type="Proteomes" id="UP000281406">
    <property type="component" value="Unassembled WGS sequence"/>
</dbReference>
<reference evidence="2 3" key="1">
    <citation type="submission" date="2018-10" db="EMBL/GenBank/DDBJ databases">
        <title>Genome assembly for a Yunnan-Guizhou Plateau 3E fish, Anabarilius grahami (Regan), and its evolutionary and genetic applications.</title>
        <authorList>
            <person name="Jiang W."/>
        </authorList>
    </citation>
    <scope>NUCLEOTIDE SEQUENCE [LARGE SCALE GENOMIC DNA]</scope>
    <source>
        <strain evidence="2">AG-KIZ</strain>
        <tissue evidence="2">Muscle</tissue>
    </source>
</reference>
<feature type="region of interest" description="Disordered" evidence="1">
    <location>
        <begin position="61"/>
        <end position="81"/>
    </location>
</feature>
<feature type="compositionally biased region" description="Low complexity" evidence="1">
    <location>
        <begin position="274"/>
        <end position="287"/>
    </location>
</feature>